<evidence type="ECO:0000313" key="1">
    <source>
        <dbReference type="EMBL" id="GHD16236.1"/>
    </source>
</evidence>
<dbReference type="Proteomes" id="UP000630142">
    <property type="component" value="Unassembled WGS sequence"/>
</dbReference>
<dbReference type="Gene3D" id="1.10.579.10">
    <property type="entry name" value="DNA Cyclobutane Dipyrimidine Photolyase, subunit A, domain 3"/>
    <property type="match status" value="1"/>
</dbReference>
<reference evidence="1" key="1">
    <citation type="journal article" date="2014" name="Int. J. Syst. Evol. Microbiol.">
        <title>Complete genome sequence of Corynebacterium casei LMG S-19264T (=DSM 44701T), isolated from a smear-ripened cheese.</title>
        <authorList>
            <consortium name="US DOE Joint Genome Institute (JGI-PGF)"/>
            <person name="Walter F."/>
            <person name="Albersmeier A."/>
            <person name="Kalinowski J."/>
            <person name="Ruckert C."/>
        </authorList>
    </citation>
    <scope>NUCLEOTIDE SEQUENCE</scope>
    <source>
        <strain evidence="1">KCTC 42249</strain>
    </source>
</reference>
<dbReference type="Gene3D" id="3.40.50.620">
    <property type="entry name" value="HUPs"/>
    <property type="match status" value="1"/>
</dbReference>
<dbReference type="EMBL" id="BMZQ01000002">
    <property type="protein sequence ID" value="GHD16236.1"/>
    <property type="molecule type" value="Genomic_DNA"/>
</dbReference>
<reference evidence="1" key="2">
    <citation type="submission" date="2020-09" db="EMBL/GenBank/DDBJ databases">
        <authorList>
            <person name="Sun Q."/>
            <person name="Kim S."/>
        </authorList>
    </citation>
    <scope>NUCLEOTIDE SEQUENCE</scope>
    <source>
        <strain evidence="1">KCTC 42249</strain>
    </source>
</reference>
<dbReference type="Pfam" id="PF04244">
    <property type="entry name" value="DPRP"/>
    <property type="match status" value="1"/>
</dbReference>
<dbReference type="Gene3D" id="1.25.40.80">
    <property type="match status" value="1"/>
</dbReference>
<comment type="caution">
    <text evidence="1">The sequence shown here is derived from an EMBL/GenBank/DDBJ whole genome shotgun (WGS) entry which is preliminary data.</text>
</comment>
<dbReference type="InterPro" id="IPR007357">
    <property type="entry name" value="PhrB-like"/>
</dbReference>
<dbReference type="InterPro" id="IPR052551">
    <property type="entry name" value="UV-DNA_repair_photolyase"/>
</dbReference>
<dbReference type="RefSeq" id="WP_308430524.1">
    <property type="nucleotide sequence ID" value="NZ_BMZQ01000002.1"/>
</dbReference>
<proteinExistence type="predicted"/>
<gene>
    <name evidence="1" type="ORF">GCM10016234_24140</name>
</gene>
<evidence type="ECO:0000313" key="2">
    <source>
        <dbReference type="Proteomes" id="UP000630142"/>
    </source>
</evidence>
<accession>A0A8J3GKA5</accession>
<dbReference type="Gene3D" id="1.10.10.1710">
    <property type="entry name" value="Deoxyribodipyrimidine photolyase-related"/>
    <property type="match status" value="1"/>
</dbReference>
<name>A0A8J3GKA5_9HYPH</name>
<dbReference type="InterPro" id="IPR014729">
    <property type="entry name" value="Rossmann-like_a/b/a_fold"/>
</dbReference>
<dbReference type="SUPFAM" id="SSF48173">
    <property type="entry name" value="Cryptochrome/photolyase FAD-binding domain"/>
    <property type="match status" value="1"/>
</dbReference>
<keyword evidence="2" id="KW-1185">Reference proteome</keyword>
<sequence length="523" mass="60076">MIRKKVRPPRNLVLVMGDQLDGQSAAFDGFDPVNDIILMMELREEADNIPQNKRRIAFFFAAMRHFCEEQRALGRTVLYSELDEPGNVGSFAGEVQRRFSQIKPDGAVIVLEPGDYRVRESLEALDLPIQFREDRHFLCSREDFVAMREEQPTMILETFYRAMRVKHDILMNGDKPVGGQWNFDKDNRKSFGRNGPPLLPPKPTFKPDEITGDVLALVERCFPDNPGSLARFDLPVTREHALQALDDFVRYRLPEFGRYQDAMAGGQPFLFHSVLSGPLNLHLLNPREVLDAVLDNPSNAPLNAVEGFVRQVLGWREWVRGIYWHLMPDYAERNALDADLPVPRFYWTGETDMRCLAEAIGHTIHHAYAHHIERLMVLGQFCLLLGVRPYDVHRWHMSMFWDAIDWVSLPNTLGMSQHGDGGVMGTKPYCASGAYIDRMSDHCGRCRYDPQQSIGDRACPFTTLYWDFLARHQERLAGNTRMRGPFMNLARKDPEEMQQIRDRAVMLRETLTAETFLPEPGQA</sequence>
<organism evidence="1 2">
    <name type="scientific">Tianweitania populi</name>
    <dbReference type="NCBI Taxonomy" id="1607949"/>
    <lineage>
        <taxon>Bacteria</taxon>
        <taxon>Pseudomonadati</taxon>
        <taxon>Pseudomonadota</taxon>
        <taxon>Alphaproteobacteria</taxon>
        <taxon>Hyphomicrobiales</taxon>
        <taxon>Phyllobacteriaceae</taxon>
        <taxon>Tianweitania</taxon>
    </lineage>
</organism>
<protein>
    <submittedName>
        <fullName evidence="1">Cryptochrome/photolyase family protein</fullName>
    </submittedName>
</protein>
<dbReference type="InterPro" id="IPR036134">
    <property type="entry name" value="Crypto/Photolyase_FAD-like_sf"/>
</dbReference>
<dbReference type="PANTHER" id="PTHR38657:SF1">
    <property type="entry name" value="SLR1343 PROTEIN"/>
    <property type="match status" value="1"/>
</dbReference>
<dbReference type="PANTHER" id="PTHR38657">
    <property type="entry name" value="SLR1343 PROTEIN"/>
    <property type="match status" value="1"/>
</dbReference>
<dbReference type="AlphaFoldDB" id="A0A8J3GKA5"/>